<evidence type="ECO:0000259" key="1">
    <source>
        <dbReference type="Pfam" id="PF00561"/>
    </source>
</evidence>
<dbReference type="Gene3D" id="3.40.50.1820">
    <property type="entry name" value="alpha/beta hydrolase"/>
    <property type="match status" value="1"/>
</dbReference>
<proteinExistence type="predicted"/>
<name>A0A9P5YMW8_9AGAR</name>
<dbReference type="InterPro" id="IPR029058">
    <property type="entry name" value="AB_hydrolase_fold"/>
</dbReference>
<dbReference type="OrthoDB" id="94039at2759"/>
<gene>
    <name evidence="2" type="ORF">BDN70DRAFT_886700</name>
</gene>
<organism evidence="2 3">
    <name type="scientific">Pholiota conissans</name>
    <dbReference type="NCBI Taxonomy" id="109636"/>
    <lineage>
        <taxon>Eukaryota</taxon>
        <taxon>Fungi</taxon>
        <taxon>Dikarya</taxon>
        <taxon>Basidiomycota</taxon>
        <taxon>Agaricomycotina</taxon>
        <taxon>Agaricomycetes</taxon>
        <taxon>Agaricomycetidae</taxon>
        <taxon>Agaricales</taxon>
        <taxon>Agaricineae</taxon>
        <taxon>Strophariaceae</taxon>
        <taxon>Pholiota</taxon>
    </lineage>
</organism>
<dbReference type="InterPro" id="IPR000073">
    <property type="entry name" value="AB_hydrolase_1"/>
</dbReference>
<protein>
    <recommendedName>
        <fullName evidence="1">AB hydrolase-1 domain-containing protein</fullName>
    </recommendedName>
</protein>
<evidence type="ECO:0000313" key="2">
    <source>
        <dbReference type="EMBL" id="KAF9472712.1"/>
    </source>
</evidence>
<dbReference type="SUPFAM" id="SSF53474">
    <property type="entry name" value="alpha/beta-Hydrolases"/>
    <property type="match status" value="1"/>
</dbReference>
<dbReference type="Pfam" id="PF00561">
    <property type="entry name" value="Abhydrolase_1"/>
    <property type="match status" value="1"/>
</dbReference>
<keyword evidence="3" id="KW-1185">Reference proteome</keyword>
<dbReference type="AlphaFoldDB" id="A0A9P5YMW8"/>
<dbReference type="EMBL" id="MU155506">
    <property type="protein sequence ID" value="KAF9472712.1"/>
    <property type="molecule type" value="Genomic_DNA"/>
</dbReference>
<reference evidence="2" key="1">
    <citation type="submission" date="2020-11" db="EMBL/GenBank/DDBJ databases">
        <authorList>
            <consortium name="DOE Joint Genome Institute"/>
            <person name="Ahrendt S."/>
            <person name="Riley R."/>
            <person name="Andreopoulos W."/>
            <person name="Labutti K."/>
            <person name="Pangilinan J."/>
            <person name="Ruiz-Duenas F.J."/>
            <person name="Barrasa J.M."/>
            <person name="Sanchez-Garcia M."/>
            <person name="Camarero S."/>
            <person name="Miyauchi S."/>
            <person name="Serrano A."/>
            <person name="Linde D."/>
            <person name="Babiker R."/>
            <person name="Drula E."/>
            <person name="Ayuso-Fernandez I."/>
            <person name="Pacheco R."/>
            <person name="Padilla G."/>
            <person name="Ferreira P."/>
            <person name="Barriuso J."/>
            <person name="Kellner H."/>
            <person name="Castanera R."/>
            <person name="Alfaro M."/>
            <person name="Ramirez L."/>
            <person name="Pisabarro A.G."/>
            <person name="Kuo A."/>
            <person name="Tritt A."/>
            <person name="Lipzen A."/>
            <person name="He G."/>
            <person name="Yan M."/>
            <person name="Ng V."/>
            <person name="Cullen D."/>
            <person name="Martin F."/>
            <person name="Rosso M.-N."/>
            <person name="Henrissat B."/>
            <person name="Hibbett D."/>
            <person name="Martinez A.T."/>
            <person name="Grigoriev I.V."/>
        </authorList>
    </citation>
    <scope>NUCLEOTIDE SEQUENCE</scope>
    <source>
        <strain evidence="2">CIRM-BRFM 674</strain>
    </source>
</reference>
<sequence length="449" mass="50318">MKPNAYPQPSSFTWSPVEVRRVLPIYPPPEPLDRPNLPSPPRQPSFTGRWNLSTHLIPACYLRTTRPTPEPVLPPQHVPKDERKRLLVQARWELEELRTSRVTDGYPQVLWNCLNRYVRTDIGERGRPGLTLAFHHANGFPKEIFEPTLEDLFNSPAADIIDEVWVWESIQHGDAALLNASSNSGLFDWHDNARDITNFLLHFMPTTVSSGPLQTHLPRVSARETARRIRSGFSQRKLVAIGHSYGGCTSALAATLYPELFTAIYLIDPVILVPDFGWGETRPSNLALGALSRRTSWPSRAAALASFQASPFFAIWDPRVLQIYVECGLTESSTGGVRLKMSGVQEAVVFAEEHSEYETFCRLADLDPRVALRWVMPGRPGAPELGVPGKTPLKVWVRRKNSTNTRIRGGGHLIPQEAPQELADDLSDYLRCAIAPLLTIEDTFSRANL</sequence>
<dbReference type="Proteomes" id="UP000807469">
    <property type="component" value="Unassembled WGS sequence"/>
</dbReference>
<accession>A0A9P5YMW8</accession>
<comment type="caution">
    <text evidence="2">The sequence shown here is derived from an EMBL/GenBank/DDBJ whole genome shotgun (WGS) entry which is preliminary data.</text>
</comment>
<feature type="domain" description="AB hydrolase-1" evidence="1">
    <location>
        <begin position="217"/>
        <end position="284"/>
    </location>
</feature>
<evidence type="ECO:0000313" key="3">
    <source>
        <dbReference type="Proteomes" id="UP000807469"/>
    </source>
</evidence>